<dbReference type="AlphaFoldDB" id="A0A381PCQ1"/>
<gene>
    <name evidence="1" type="ORF">METZ01_LOCUS17619</name>
</gene>
<evidence type="ECO:0008006" key="2">
    <source>
        <dbReference type="Google" id="ProtNLM"/>
    </source>
</evidence>
<name>A0A381PCQ1_9ZZZZ</name>
<proteinExistence type="predicted"/>
<protein>
    <recommendedName>
        <fullName evidence="2">Porin</fullName>
    </recommendedName>
</protein>
<dbReference type="Pfam" id="PF14121">
    <property type="entry name" value="Porin_10"/>
    <property type="match status" value="1"/>
</dbReference>
<organism evidence="1">
    <name type="scientific">marine metagenome</name>
    <dbReference type="NCBI Taxonomy" id="408172"/>
    <lineage>
        <taxon>unclassified sequences</taxon>
        <taxon>metagenomes</taxon>
        <taxon>ecological metagenomes</taxon>
    </lineage>
</organism>
<dbReference type="InterPro" id="IPR025631">
    <property type="entry name" value="Porin_10"/>
</dbReference>
<accession>A0A381PCQ1</accession>
<reference evidence="1" key="1">
    <citation type="submission" date="2018-05" db="EMBL/GenBank/DDBJ databases">
        <authorList>
            <person name="Lanie J.A."/>
            <person name="Ng W.-L."/>
            <person name="Kazmierczak K.M."/>
            <person name="Andrzejewski T.M."/>
            <person name="Davidsen T.M."/>
            <person name="Wayne K.J."/>
            <person name="Tettelin H."/>
            <person name="Glass J.I."/>
            <person name="Rusch D."/>
            <person name="Podicherti R."/>
            <person name="Tsui H.-C.T."/>
            <person name="Winkler M.E."/>
        </authorList>
    </citation>
    <scope>NUCLEOTIDE SEQUENCE</scope>
</reference>
<dbReference type="EMBL" id="UINC01000941">
    <property type="protein sequence ID" value="SUZ64765.1"/>
    <property type="molecule type" value="Genomic_DNA"/>
</dbReference>
<evidence type="ECO:0000313" key="1">
    <source>
        <dbReference type="EMBL" id="SUZ64765.1"/>
    </source>
</evidence>
<sequence>MRLLLVLSLFFFFLIDGYSQDTRGGDKDNNASRSKNKIGRTLLDDSTKIMYGMNTTSYILSSQLLDGDTNFIQVDSSLNNFEKFSVFEKNKMRFQNLGNLGTPLGDLFDRTPKLFNVSSGFNSLDSYYNVIRNNKFYNTKSPFIDLELILGGKGRNKVDFLFTRNINKNWNIGFDIHRIASDKQIGATKTKGDRNVNSSAFNFFVYHQSKNKKVKLFSSFLNFSHQILGTGGIDLEIEDLPLEYFLYNDSEVRLSKVENNDKRKSYNVFFEYKLLKKFKIYANVEYYTQNISYNDDNLSLNVLYYDSILNDNVVTADSFKLSSLRNRIGIKGSIARIEYNFYANYNLLNYKYSLDSLKNNINENFIGGKLRFKKNKFEVNSSINLKTNGNYEFIGKINNKFFDASYTSGLYNPKILENHYNGNHYYWNNDFKSKFVNKLSFNLKVDYKNIFFSPRIELVSINNHIYFSDSKMPIQNDDMINYNVLGFDLKLGLFNNLIKFENEYYYSIVGESSKEIIKLPTHHNYSKIYYTSKWFNNSIPVQFGINIYYRSKYFGDAYDPVIQNYYIQDSFRLENYFRTNIFFSMQVKNLRIFAKMTHFNQFDAYGGYFVTPYYPGQNKVIDLGFRWYFFN</sequence>